<dbReference type="Gene3D" id="2.60.420.10">
    <property type="entry name" value="Maltose phosphorylase, domain 3"/>
    <property type="match status" value="1"/>
</dbReference>
<evidence type="ECO:0000313" key="9">
    <source>
        <dbReference type="Proteomes" id="UP000034196"/>
    </source>
</evidence>
<reference evidence="8" key="1">
    <citation type="submission" date="2016-10" db="EMBL/GenBank/DDBJ databases">
        <title>Genome sequence of Streptomyces mangrovisoli MUSC 149.</title>
        <authorList>
            <person name="Lee L.-H."/>
            <person name="Ser H.-L."/>
        </authorList>
    </citation>
    <scope>NUCLEOTIDE SEQUENCE [LARGE SCALE GENOMIC DNA]</scope>
    <source>
        <strain evidence="8">MUSC 149</strain>
    </source>
</reference>
<keyword evidence="3" id="KW-0378">Hydrolase</keyword>
<dbReference type="Gene3D" id="2.60.120.260">
    <property type="entry name" value="Galactose-binding domain-like"/>
    <property type="match status" value="2"/>
</dbReference>
<dbReference type="OrthoDB" id="9761045at2"/>
<evidence type="ECO:0000313" key="8">
    <source>
        <dbReference type="EMBL" id="OIJ64303.1"/>
    </source>
</evidence>
<evidence type="ECO:0000259" key="7">
    <source>
        <dbReference type="Pfam" id="PF17390"/>
    </source>
</evidence>
<dbReference type="SUPFAM" id="SSF48208">
    <property type="entry name" value="Six-hairpin glycosidases"/>
    <property type="match status" value="1"/>
</dbReference>
<dbReference type="PANTHER" id="PTHR33307">
    <property type="entry name" value="ALPHA-RHAMNOSIDASE (EUROFUNG)"/>
    <property type="match status" value="1"/>
</dbReference>
<dbReference type="RefSeq" id="WP_046591256.1">
    <property type="nucleotide sequence ID" value="NZ_LAVA02000083.1"/>
</dbReference>
<dbReference type="PIRSF" id="PIRSF010631">
    <property type="entry name" value="A-rhamnsds"/>
    <property type="match status" value="1"/>
</dbReference>
<dbReference type="Proteomes" id="UP000034196">
    <property type="component" value="Unassembled WGS sequence"/>
</dbReference>
<evidence type="ECO:0000256" key="3">
    <source>
        <dbReference type="ARBA" id="ARBA00022801"/>
    </source>
</evidence>
<dbReference type="InterPro" id="IPR012341">
    <property type="entry name" value="6hp_glycosidase-like_sf"/>
</dbReference>
<keyword evidence="9" id="KW-1185">Reference proteome</keyword>
<dbReference type="Pfam" id="PF25788">
    <property type="entry name" value="Ig_Rha78A_N"/>
    <property type="match status" value="1"/>
</dbReference>
<dbReference type="EMBL" id="LAVA02000083">
    <property type="protein sequence ID" value="OIJ64303.1"/>
    <property type="molecule type" value="Genomic_DNA"/>
</dbReference>
<dbReference type="AlphaFoldDB" id="A0A1J4NPL6"/>
<dbReference type="InterPro" id="IPR035398">
    <property type="entry name" value="Bac_rhamnosid_C"/>
</dbReference>
<dbReference type="InterPro" id="IPR013737">
    <property type="entry name" value="Bac_rhamnosid_N"/>
</dbReference>
<evidence type="ECO:0000259" key="6">
    <source>
        <dbReference type="Pfam" id="PF17389"/>
    </source>
</evidence>
<proteinExistence type="predicted"/>
<sequence length="876" mass="95321">MSLQPAPITFEHLSDGLGAGVAAPRLSWTLPPGAAVQDAYEIEIERDGTRYLRGTSHRGATPYRTGRIPGPEQILVRWPGAPLASRERAVVRVRVWTGGDTPSPWSPPAAVEAGLLAPGDWRAVPVGADRPEDPDSDRRPARVLRDFTLDRPVARARLYITAHGLYEAEINGRRVGDDTLSPGWTVYGERLRYRTYDVTGHLAPGANTIGAWLGDGWYRGRIGFDGGHRNLYGTDQSLIAQLEVTHDDGTTTVVATDADWLAATGPVLFSGLYEGETFDARLHDPRWSTPHGDREAGWHRVATGSRDPRTLIAPTGAPVRCTEEIAPVTVTAKGEGRHLLDFGQNLVGRLRITVDGPAGTAVTLRHAEVLQDGELATRPLREAISTDTYVLDGSGAQTWEPRFTLHGFRYAEVDGWPGALTPDAVTARVYHTDMTRTGWFECSDPMVNRLHENVVWSMRGNFVDIPTDCPQRDERLGWTGDIQVFAPTASFLYDCAGMLDSWLTDVGVEQLPDGTVPWYVPVIPGEPIWTPVQPGAAWGDVATLTPWMLYQRFGDRELLRRHYPMGRAWVDLMTRLAGPSRLWDTGFQLGDWLDPIAPPEDPAAARTDRYLVATAYFAWSTRHLALTAEALGLDEDAARYAGLADEVAAAFRRRYVAPGSLMTSDSPTAYSVALAFDLLDGERARQRAGDRLAELVLRDGARIATGFVGTPLICDALTDTGHLDVAYRLLTQTECPSWLYTVTMGATTIWERWDSLRPDGTLNPGGMTSFNHYALGAVADWLHRVVGGIAPAAPGSRALTFRPRPGGGITWARTRHETPYGTAALAWELTADGRLVATVTVPPGCTGTVELPGRAPLTLAAGEHVVDGAGGQGRAA</sequence>
<feature type="domain" description="Bacterial alpha-L-rhamnosidase N-terminal" evidence="5">
    <location>
        <begin position="153"/>
        <end position="323"/>
    </location>
</feature>
<accession>A0A1J4NPL6</accession>
<protein>
    <recommendedName>
        <fullName evidence="2">alpha-L-rhamnosidase</fullName>
        <ecNumber evidence="2">3.2.1.40</ecNumber>
    </recommendedName>
</protein>
<evidence type="ECO:0000256" key="1">
    <source>
        <dbReference type="ARBA" id="ARBA00001445"/>
    </source>
</evidence>
<feature type="domain" description="Alpha-L-rhamnosidase C-terminal" evidence="7">
    <location>
        <begin position="788"/>
        <end position="855"/>
    </location>
</feature>
<dbReference type="Pfam" id="PF05592">
    <property type="entry name" value="Bac_rhamnosid"/>
    <property type="match status" value="1"/>
</dbReference>
<comment type="catalytic activity">
    <reaction evidence="1">
        <text>Hydrolysis of terminal non-reducing alpha-L-rhamnose residues in alpha-L-rhamnosides.</text>
        <dbReference type="EC" id="3.2.1.40"/>
    </reaction>
</comment>
<feature type="domain" description="Alpha-L-rhamnosidase concanavalin-like" evidence="4">
    <location>
        <begin position="334"/>
        <end position="430"/>
    </location>
</feature>
<gene>
    <name evidence="8" type="ORF">WN71_029565</name>
</gene>
<dbReference type="InterPro" id="IPR008902">
    <property type="entry name" value="Rhamnosid_concanavalin"/>
</dbReference>
<dbReference type="EC" id="3.2.1.40" evidence="2"/>
<evidence type="ECO:0000259" key="5">
    <source>
        <dbReference type="Pfam" id="PF08531"/>
    </source>
</evidence>
<organism evidence="8 9">
    <name type="scientific">Streptomyces mangrovisoli</name>
    <dbReference type="NCBI Taxonomy" id="1428628"/>
    <lineage>
        <taxon>Bacteria</taxon>
        <taxon>Bacillati</taxon>
        <taxon>Actinomycetota</taxon>
        <taxon>Actinomycetes</taxon>
        <taxon>Kitasatosporales</taxon>
        <taxon>Streptomycetaceae</taxon>
        <taxon>Streptomyces</taxon>
    </lineage>
</organism>
<dbReference type="Pfam" id="PF17389">
    <property type="entry name" value="Bac_rhamnosid6H"/>
    <property type="match status" value="1"/>
</dbReference>
<evidence type="ECO:0000259" key="4">
    <source>
        <dbReference type="Pfam" id="PF05592"/>
    </source>
</evidence>
<dbReference type="GO" id="GO:0005975">
    <property type="term" value="P:carbohydrate metabolic process"/>
    <property type="evidence" value="ECO:0007669"/>
    <property type="project" value="InterPro"/>
</dbReference>
<dbReference type="Pfam" id="PF08531">
    <property type="entry name" value="Bac_rhamnosid_N"/>
    <property type="match status" value="1"/>
</dbReference>
<feature type="domain" description="Alpha-L-rhamnosidase six-hairpin glycosidase" evidence="6">
    <location>
        <begin position="436"/>
        <end position="786"/>
    </location>
</feature>
<dbReference type="Gene3D" id="1.50.10.10">
    <property type="match status" value="1"/>
</dbReference>
<dbReference type="Gene3D" id="2.60.40.10">
    <property type="entry name" value="Immunoglobulins"/>
    <property type="match status" value="1"/>
</dbReference>
<dbReference type="PANTHER" id="PTHR33307:SF6">
    <property type="entry name" value="ALPHA-RHAMNOSIDASE (EUROFUNG)-RELATED"/>
    <property type="match status" value="1"/>
</dbReference>
<dbReference type="Pfam" id="PF17390">
    <property type="entry name" value="Bac_rhamnosid_C"/>
    <property type="match status" value="1"/>
</dbReference>
<comment type="caution">
    <text evidence="8">The sequence shown here is derived from an EMBL/GenBank/DDBJ whole genome shotgun (WGS) entry which is preliminary data.</text>
</comment>
<dbReference type="STRING" id="1428628.WN71_029565"/>
<name>A0A1J4NPL6_9ACTN</name>
<dbReference type="InterPro" id="IPR008928">
    <property type="entry name" value="6-hairpin_glycosidase_sf"/>
</dbReference>
<dbReference type="InterPro" id="IPR013783">
    <property type="entry name" value="Ig-like_fold"/>
</dbReference>
<evidence type="ECO:0000256" key="2">
    <source>
        <dbReference type="ARBA" id="ARBA00012652"/>
    </source>
</evidence>
<dbReference type="InterPro" id="IPR016007">
    <property type="entry name" value="Alpha_rhamnosid"/>
</dbReference>
<dbReference type="GO" id="GO:0030596">
    <property type="term" value="F:alpha-L-rhamnosidase activity"/>
    <property type="evidence" value="ECO:0007669"/>
    <property type="project" value="UniProtKB-EC"/>
</dbReference>
<dbReference type="InterPro" id="IPR035396">
    <property type="entry name" value="Bac_rhamnosid6H"/>
</dbReference>